<dbReference type="AlphaFoldDB" id="A0A7R9MBV4"/>
<gene>
    <name evidence="1" type="ORF">ONB1V03_LOCUS13457</name>
</gene>
<sequence>MPDFEITRQTMGFWHSNEERSQFIRDFLKAINVCNIDSLICHSSGIHPISMIWSQPQDLLIKSIGMFCPSIWVSRYYYFVGKFFTRFARNKYGIKLMEIIKLHSFANKFYYALSYENVEQVLQVMLCSTGTQQQLLHQRLNYLRDNKIPTLVVLGDEDVVQDKQHIKRFVEDLGADYRDYRYL</sequence>
<evidence type="ECO:0008006" key="3">
    <source>
        <dbReference type="Google" id="ProtNLM"/>
    </source>
</evidence>
<dbReference type="EMBL" id="OC926651">
    <property type="protein sequence ID" value="CAD7656821.1"/>
    <property type="molecule type" value="Genomic_DNA"/>
</dbReference>
<evidence type="ECO:0000313" key="1">
    <source>
        <dbReference type="EMBL" id="CAD7656821.1"/>
    </source>
</evidence>
<name>A0A7R9MBV4_9ACAR</name>
<dbReference type="SUPFAM" id="SSF53474">
    <property type="entry name" value="alpha/beta-Hydrolases"/>
    <property type="match status" value="1"/>
</dbReference>
<proteinExistence type="predicted"/>
<dbReference type="Proteomes" id="UP000728032">
    <property type="component" value="Unassembled WGS sequence"/>
</dbReference>
<dbReference type="PANTHER" id="PTHR47533">
    <property type="entry name" value="PROTEIN CBG21859"/>
    <property type="match status" value="1"/>
</dbReference>
<organism evidence="1">
    <name type="scientific">Oppiella nova</name>
    <dbReference type="NCBI Taxonomy" id="334625"/>
    <lineage>
        <taxon>Eukaryota</taxon>
        <taxon>Metazoa</taxon>
        <taxon>Ecdysozoa</taxon>
        <taxon>Arthropoda</taxon>
        <taxon>Chelicerata</taxon>
        <taxon>Arachnida</taxon>
        <taxon>Acari</taxon>
        <taxon>Acariformes</taxon>
        <taxon>Sarcoptiformes</taxon>
        <taxon>Oribatida</taxon>
        <taxon>Brachypylina</taxon>
        <taxon>Oppioidea</taxon>
        <taxon>Oppiidae</taxon>
        <taxon>Oppiella</taxon>
    </lineage>
</organism>
<evidence type="ECO:0000313" key="2">
    <source>
        <dbReference type="Proteomes" id="UP000728032"/>
    </source>
</evidence>
<accession>A0A7R9MBV4</accession>
<keyword evidence="2" id="KW-1185">Reference proteome</keyword>
<dbReference type="PANTHER" id="PTHR47533:SF4">
    <property type="entry name" value="AB HYDROLASE-1 DOMAIN-CONTAINING PROTEIN"/>
    <property type="match status" value="1"/>
</dbReference>
<dbReference type="OrthoDB" id="6431331at2759"/>
<protein>
    <recommendedName>
        <fullName evidence="3">Alpha/beta hydrolase</fullName>
    </recommendedName>
</protein>
<dbReference type="EMBL" id="CAJPVJ010011826">
    <property type="protein sequence ID" value="CAG2174008.1"/>
    <property type="molecule type" value="Genomic_DNA"/>
</dbReference>
<reference evidence="1" key="1">
    <citation type="submission" date="2020-11" db="EMBL/GenBank/DDBJ databases">
        <authorList>
            <person name="Tran Van P."/>
        </authorList>
    </citation>
    <scope>NUCLEOTIDE SEQUENCE</scope>
</reference>
<dbReference type="InterPro" id="IPR029058">
    <property type="entry name" value="AB_hydrolase_fold"/>
</dbReference>